<organism evidence="1 2">
    <name type="scientific">Candidatus Magnetobacterium bavaricum</name>
    <dbReference type="NCBI Taxonomy" id="29290"/>
    <lineage>
        <taxon>Bacteria</taxon>
        <taxon>Pseudomonadati</taxon>
        <taxon>Nitrospirota</taxon>
        <taxon>Thermodesulfovibrionia</taxon>
        <taxon>Thermodesulfovibrionales</taxon>
        <taxon>Candidatus Magnetobacteriaceae</taxon>
        <taxon>Candidatus Magnetobacterium</taxon>
    </lineage>
</organism>
<proteinExistence type="predicted"/>
<name>A0A0F3GVS6_9BACT</name>
<gene>
    <name evidence="1" type="ORF">MBAV_001726</name>
</gene>
<evidence type="ECO:0000313" key="2">
    <source>
        <dbReference type="Proteomes" id="UP000033423"/>
    </source>
</evidence>
<dbReference type="AlphaFoldDB" id="A0A0F3GVS6"/>
<protein>
    <submittedName>
        <fullName evidence="1">Uncharacterized protein</fullName>
    </submittedName>
</protein>
<comment type="caution">
    <text evidence="1">The sequence shown here is derived from an EMBL/GenBank/DDBJ whole genome shotgun (WGS) entry which is preliminary data.</text>
</comment>
<sequence length="354" mass="37336">MAAAITAGAQTVQIAFENNDCIINNNAKLAISSNVMIGQTVASTVKSYDSVFYNGSQWIAQTAPTVDDEDKYPYGTYLGSNKVFSYNPAGTLEYLTTQNNNYTGEIIGTGNGSTTVFTNTLLHIPVVKNSITLKHTQGAVLYTATDNGSGVIAGTNIAVGSINYETGVINVTFTLAPDNATNITVDYTERCYTWSGNTATIKTVEQVANNYVTANGYAAMCLELGDLVTSLTDKVIVSASGTFNEANVTLNNVGCVEDTFTLTFTSATAFTCAGTYEGSIGSGTVGTTFAPTNPTVAAAFFSIPSSCWGGSWAVGNTVQFKTHPSAYPLWFKEVVPAGTAAFSENGLVTEYYIE</sequence>
<accession>A0A0F3GVS6</accession>
<evidence type="ECO:0000313" key="1">
    <source>
        <dbReference type="EMBL" id="KJU86079.1"/>
    </source>
</evidence>
<dbReference type="EMBL" id="LACI01000745">
    <property type="protein sequence ID" value="KJU86079.1"/>
    <property type="molecule type" value="Genomic_DNA"/>
</dbReference>
<dbReference type="Proteomes" id="UP000033423">
    <property type="component" value="Unassembled WGS sequence"/>
</dbReference>
<reference evidence="1 2" key="1">
    <citation type="submission" date="2015-02" db="EMBL/GenBank/DDBJ databases">
        <title>Single-cell genomics of uncultivated deep-branching MTB reveals a conserved set of magnetosome genes.</title>
        <authorList>
            <person name="Kolinko S."/>
            <person name="Richter M."/>
            <person name="Glockner F.O."/>
            <person name="Brachmann A."/>
            <person name="Schuler D."/>
        </authorList>
    </citation>
    <scope>NUCLEOTIDE SEQUENCE [LARGE SCALE GENOMIC DNA]</scope>
    <source>
        <strain evidence="1">TM-1</strain>
    </source>
</reference>
<keyword evidence="2" id="KW-1185">Reference proteome</keyword>